<evidence type="ECO:0000256" key="4">
    <source>
        <dbReference type="ARBA" id="ARBA00023163"/>
    </source>
</evidence>
<feature type="compositionally biased region" description="Low complexity" evidence="6">
    <location>
        <begin position="21"/>
        <end position="34"/>
    </location>
</feature>
<reference evidence="7 8" key="2">
    <citation type="journal article" date="2014" name="J. Gen. Appl. Microbiol.">
        <title>The early diverging ascomycetous budding yeast Saitoella complicata has three histone deacetylases belonging to the Clr6, Hos2, and Rpd3 lineages.</title>
        <authorList>
            <person name="Nishida H."/>
            <person name="Matsumoto T."/>
            <person name="Kondo S."/>
            <person name="Hamamoto M."/>
            <person name="Yoshikawa H."/>
        </authorList>
    </citation>
    <scope>NUCLEOTIDE SEQUENCE [LARGE SCALE GENOMIC DNA]</scope>
    <source>
        <strain evidence="7 8">NRRL Y-17804</strain>
    </source>
</reference>
<accession>A0A0E9NA58</accession>
<evidence type="ECO:0000256" key="3">
    <source>
        <dbReference type="ARBA" id="ARBA00023015"/>
    </source>
</evidence>
<evidence type="ECO:0000313" key="7">
    <source>
        <dbReference type="EMBL" id="GAO46772.1"/>
    </source>
</evidence>
<dbReference type="PANTHER" id="PTHR13556">
    <property type="entry name" value="TRANSCRIPTIONAL ADAPTER 3-RELATED"/>
    <property type="match status" value="1"/>
</dbReference>
<dbReference type="OMA" id="DLSHMMA"/>
<keyword evidence="5" id="KW-0539">Nucleus</keyword>
<feature type="compositionally biased region" description="Pro residues" evidence="6">
    <location>
        <begin position="189"/>
        <end position="206"/>
    </location>
</feature>
<dbReference type="OrthoDB" id="1232at2759"/>
<feature type="region of interest" description="Disordered" evidence="6">
    <location>
        <begin position="74"/>
        <end position="206"/>
    </location>
</feature>
<keyword evidence="8" id="KW-1185">Reference proteome</keyword>
<keyword evidence="3" id="KW-0805">Transcription regulation</keyword>
<dbReference type="RefSeq" id="XP_019026975.1">
    <property type="nucleotide sequence ID" value="XM_019165713.1"/>
</dbReference>
<evidence type="ECO:0000256" key="1">
    <source>
        <dbReference type="ARBA" id="ARBA00004123"/>
    </source>
</evidence>
<protein>
    <submittedName>
        <fullName evidence="7">Uncharacterized protein</fullName>
    </submittedName>
</protein>
<sequence length="581" mass="64973">MKGEKASATTRHPPPSPLPPLLSNYLSSSSDAASIPDSSALIDLKNDLSALSERAQARADAFERDAKELQKRVEVLKEKEKEKREQKEARREEREREKEKERERLSKKTVPGKSVPSASPAPSPVKGAKTVPGKTPAPQVKAEQREPTPAAVPPSPGAQQKKRKLETPKDRKEKEKKVKTVSPSLAPAPSEPTLPRPPPPVFNLPPPAAPPVPVRDLDALWEAELVSTYNPTERSKLLGVASYPILDQSQFLPGAAPNEDFSTRPQKPPNQVNIGTYYTYLEPYFRPFTEEDLGFLRERGDRLGCFLVPPLGVHYMEMWADEGDASGVMGAGGEGGQYYVPKGNADDLTDQYLMTEEISCGPLTERVLAALIKEQVAGTEGLTLADGVEENGVQGAKEGGDKAWKISQVRMDYVAFEERLKKELLYIGLLTEEEVDWSAREDDEICAQLRTLQRQLRTVSTENIARKRRLAQLTTEQFAYQEYTTILDDLDKQVDTAYLKRTRTHSKSKKKSSSKHPLDKDQGVGEGVRVLMERRRKWIEKLGPVFLPVERFVRGCPRESVFAGLENDIRELEERGEEEEQ</sequence>
<feature type="region of interest" description="Disordered" evidence="6">
    <location>
        <begin position="501"/>
        <end position="523"/>
    </location>
</feature>
<organism evidence="7 8">
    <name type="scientific">Saitoella complicata (strain BCRC 22490 / CBS 7301 / JCM 7358 / NBRC 10748 / NRRL Y-17804)</name>
    <dbReference type="NCBI Taxonomy" id="698492"/>
    <lineage>
        <taxon>Eukaryota</taxon>
        <taxon>Fungi</taxon>
        <taxon>Dikarya</taxon>
        <taxon>Ascomycota</taxon>
        <taxon>Taphrinomycotina</taxon>
        <taxon>Taphrinomycotina incertae sedis</taxon>
        <taxon>Saitoella</taxon>
    </lineage>
</organism>
<feature type="compositionally biased region" description="Basic residues" evidence="6">
    <location>
        <begin position="501"/>
        <end position="514"/>
    </location>
</feature>
<dbReference type="AlphaFoldDB" id="A0A0E9NA58"/>
<feature type="region of interest" description="Disordered" evidence="6">
    <location>
        <begin position="1"/>
        <end position="34"/>
    </location>
</feature>
<dbReference type="GO" id="GO:0000124">
    <property type="term" value="C:SAGA complex"/>
    <property type="evidence" value="ECO:0007669"/>
    <property type="project" value="TreeGrafter"/>
</dbReference>
<feature type="compositionally biased region" description="Basic and acidic residues" evidence="6">
    <location>
        <begin position="165"/>
        <end position="178"/>
    </location>
</feature>
<gene>
    <name evidence="7" type="ORF">G7K_0993-t1</name>
</gene>
<keyword evidence="4" id="KW-0804">Transcription</keyword>
<dbReference type="InterPro" id="IPR019340">
    <property type="entry name" value="Histone_AcTrfase_su3"/>
</dbReference>
<evidence type="ECO:0000256" key="5">
    <source>
        <dbReference type="ARBA" id="ARBA00023242"/>
    </source>
</evidence>
<dbReference type="STRING" id="698492.A0A0E9NA58"/>
<evidence type="ECO:0000256" key="6">
    <source>
        <dbReference type="SAM" id="MobiDB-lite"/>
    </source>
</evidence>
<dbReference type="EMBL" id="BACD03000005">
    <property type="protein sequence ID" value="GAO46772.1"/>
    <property type="molecule type" value="Genomic_DNA"/>
</dbReference>
<feature type="compositionally biased region" description="Low complexity" evidence="6">
    <location>
        <begin position="111"/>
        <end position="129"/>
    </location>
</feature>
<comment type="subcellular location">
    <subcellularLocation>
        <location evidence="1">Nucleus</location>
    </subcellularLocation>
</comment>
<dbReference type="GO" id="GO:0005634">
    <property type="term" value="C:nucleus"/>
    <property type="evidence" value="ECO:0007669"/>
    <property type="project" value="UniProtKB-SubCell"/>
</dbReference>
<dbReference type="GO" id="GO:0006357">
    <property type="term" value="P:regulation of transcription by RNA polymerase II"/>
    <property type="evidence" value="ECO:0007669"/>
    <property type="project" value="TreeGrafter"/>
</dbReference>
<comment type="caution">
    <text evidence="7">The sequence shown here is derived from an EMBL/GenBank/DDBJ whole genome shotgun (WGS) entry which is preliminary data.</text>
</comment>
<dbReference type="Proteomes" id="UP000033140">
    <property type="component" value="Unassembled WGS sequence"/>
</dbReference>
<comment type="similarity">
    <text evidence="2">Belongs to the NGG1 family.</text>
</comment>
<dbReference type="GO" id="GO:0003713">
    <property type="term" value="F:transcription coactivator activity"/>
    <property type="evidence" value="ECO:0007669"/>
    <property type="project" value="TreeGrafter"/>
</dbReference>
<feature type="compositionally biased region" description="Basic and acidic residues" evidence="6">
    <location>
        <begin position="74"/>
        <end position="106"/>
    </location>
</feature>
<proteinExistence type="inferred from homology"/>
<reference evidence="7 8" key="3">
    <citation type="journal article" date="2015" name="Genome Announc.">
        <title>Draft Genome Sequence of the Archiascomycetous Yeast Saitoella complicata.</title>
        <authorList>
            <person name="Yamauchi K."/>
            <person name="Kondo S."/>
            <person name="Hamamoto M."/>
            <person name="Takahashi Y."/>
            <person name="Ogura Y."/>
            <person name="Hayashi T."/>
            <person name="Nishida H."/>
        </authorList>
    </citation>
    <scope>NUCLEOTIDE SEQUENCE [LARGE SCALE GENOMIC DNA]</scope>
    <source>
        <strain evidence="7 8">NRRL Y-17804</strain>
    </source>
</reference>
<reference evidence="7 8" key="1">
    <citation type="journal article" date="2011" name="J. Gen. Appl. Microbiol.">
        <title>Draft genome sequencing of the enigmatic yeast Saitoella complicata.</title>
        <authorList>
            <person name="Nishida H."/>
            <person name="Hamamoto M."/>
            <person name="Sugiyama J."/>
        </authorList>
    </citation>
    <scope>NUCLEOTIDE SEQUENCE [LARGE SCALE GENOMIC DNA]</scope>
    <source>
        <strain evidence="7 8">NRRL Y-17804</strain>
    </source>
</reference>
<name>A0A0E9NA58_SAICN</name>
<evidence type="ECO:0000313" key="8">
    <source>
        <dbReference type="Proteomes" id="UP000033140"/>
    </source>
</evidence>
<dbReference type="Pfam" id="PF10198">
    <property type="entry name" value="Ada3"/>
    <property type="match status" value="1"/>
</dbReference>
<dbReference type="PANTHER" id="PTHR13556:SF2">
    <property type="entry name" value="TRANSCRIPTIONAL ADAPTER 3"/>
    <property type="match status" value="1"/>
</dbReference>
<evidence type="ECO:0000256" key="2">
    <source>
        <dbReference type="ARBA" id="ARBA00005330"/>
    </source>
</evidence>